<dbReference type="GO" id="GO:0031071">
    <property type="term" value="F:cysteine desulfurase activity"/>
    <property type="evidence" value="ECO:0007669"/>
    <property type="project" value="UniProtKB-EC"/>
</dbReference>
<keyword evidence="4" id="KW-0808">Transferase</keyword>
<dbReference type="OrthoDB" id="9808002at2"/>
<dbReference type="PROSITE" id="PS00595">
    <property type="entry name" value="AA_TRANSFER_CLASS_5"/>
    <property type="match status" value="1"/>
</dbReference>
<dbReference type="InterPro" id="IPR015421">
    <property type="entry name" value="PyrdxlP-dep_Trfase_major"/>
</dbReference>
<accession>A0A1Z4BXG0</accession>
<feature type="domain" description="Aminotransferase class V" evidence="11">
    <location>
        <begin position="3"/>
        <end position="355"/>
    </location>
</feature>
<dbReference type="RefSeq" id="WP_088618861.1">
    <property type="nucleotide sequence ID" value="NZ_CP022129.1"/>
</dbReference>
<evidence type="ECO:0000313" key="12">
    <source>
        <dbReference type="EMBL" id="ASF45987.1"/>
    </source>
</evidence>
<dbReference type="EMBL" id="CP022129">
    <property type="protein sequence ID" value="ASF45987.1"/>
    <property type="molecule type" value="Genomic_DNA"/>
</dbReference>
<gene>
    <name evidence="12" type="ORF">CEK71_07775</name>
</gene>
<name>A0A1Z4BXG0_9GAMM</name>
<evidence type="ECO:0000256" key="4">
    <source>
        <dbReference type="ARBA" id="ARBA00022679"/>
    </source>
</evidence>
<organism evidence="12 13">
    <name type="scientific">Methylovulum psychrotolerans</name>
    <dbReference type="NCBI Taxonomy" id="1704499"/>
    <lineage>
        <taxon>Bacteria</taxon>
        <taxon>Pseudomonadati</taxon>
        <taxon>Pseudomonadota</taxon>
        <taxon>Gammaproteobacteria</taxon>
        <taxon>Methylococcales</taxon>
        <taxon>Methylococcaceae</taxon>
        <taxon>Methylovulum</taxon>
    </lineage>
</organism>
<evidence type="ECO:0000256" key="5">
    <source>
        <dbReference type="ARBA" id="ARBA00022723"/>
    </source>
</evidence>
<evidence type="ECO:0000256" key="3">
    <source>
        <dbReference type="ARBA" id="ARBA00012239"/>
    </source>
</evidence>
<evidence type="ECO:0000256" key="2">
    <source>
        <dbReference type="ARBA" id="ARBA00006490"/>
    </source>
</evidence>
<dbReference type="InterPro" id="IPR016454">
    <property type="entry name" value="Cysteine_dSase"/>
</dbReference>
<evidence type="ECO:0000313" key="13">
    <source>
        <dbReference type="Proteomes" id="UP000197019"/>
    </source>
</evidence>
<keyword evidence="13" id="KW-1185">Reference proteome</keyword>
<dbReference type="GO" id="GO:0046872">
    <property type="term" value="F:metal ion binding"/>
    <property type="evidence" value="ECO:0007669"/>
    <property type="project" value="UniProtKB-KW"/>
</dbReference>
<dbReference type="Gene3D" id="3.40.640.10">
    <property type="entry name" value="Type I PLP-dependent aspartate aminotransferase-like (Major domain)"/>
    <property type="match status" value="1"/>
</dbReference>
<keyword evidence="5" id="KW-0479">Metal-binding</keyword>
<dbReference type="InterPro" id="IPR015422">
    <property type="entry name" value="PyrdxlP-dep_Trfase_small"/>
</dbReference>
<comment type="similarity">
    <text evidence="2">Belongs to the class-V pyridoxal-phosphate-dependent aminotransferase family. NifS/IscS subfamily.</text>
</comment>
<keyword evidence="7" id="KW-0408">Iron</keyword>
<dbReference type="PANTHER" id="PTHR11601:SF34">
    <property type="entry name" value="CYSTEINE DESULFURASE"/>
    <property type="match status" value="1"/>
</dbReference>
<dbReference type="AlphaFoldDB" id="A0A1Z4BXG0"/>
<dbReference type="Gene3D" id="3.90.1150.10">
    <property type="entry name" value="Aspartate Aminotransferase, domain 1"/>
    <property type="match status" value="1"/>
</dbReference>
<comment type="catalytic activity">
    <reaction evidence="9">
        <text>(sulfur carrier)-H + L-cysteine = (sulfur carrier)-SH + L-alanine</text>
        <dbReference type="Rhea" id="RHEA:43892"/>
        <dbReference type="Rhea" id="RHEA-COMP:14737"/>
        <dbReference type="Rhea" id="RHEA-COMP:14739"/>
        <dbReference type="ChEBI" id="CHEBI:29917"/>
        <dbReference type="ChEBI" id="CHEBI:35235"/>
        <dbReference type="ChEBI" id="CHEBI:57972"/>
        <dbReference type="ChEBI" id="CHEBI:64428"/>
        <dbReference type="EC" id="2.8.1.7"/>
    </reaction>
</comment>
<dbReference type="KEGG" id="mpsy:CEK71_07775"/>
<dbReference type="PANTHER" id="PTHR11601">
    <property type="entry name" value="CYSTEINE DESULFURYLASE FAMILY MEMBER"/>
    <property type="match status" value="1"/>
</dbReference>
<dbReference type="Pfam" id="PF00266">
    <property type="entry name" value="Aminotran_5"/>
    <property type="match status" value="1"/>
</dbReference>
<dbReference type="InterPro" id="IPR000192">
    <property type="entry name" value="Aminotrans_V_dom"/>
</dbReference>
<dbReference type="InterPro" id="IPR015424">
    <property type="entry name" value="PyrdxlP-dep_Trfase"/>
</dbReference>
<dbReference type="PIRSF" id="PIRSF005572">
    <property type="entry name" value="NifS"/>
    <property type="match status" value="1"/>
</dbReference>
<evidence type="ECO:0000259" key="11">
    <source>
        <dbReference type="Pfam" id="PF00266"/>
    </source>
</evidence>
<protein>
    <recommendedName>
        <fullName evidence="3">cysteine desulfurase</fullName>
        <ecNumber evidence="3">2.8.1.7</ecNumber>
    </recommendedName>
</protein>
<evidence type="ECO:0000256" key="10">
    <source>
        <dbReference type="RuleBase" id="RU004504"/>
    </source>
</evidence>
<keyword evidence="8" id="KW-0411">Iron-sulfur</keyword>
<dbReference type="EC" id="2.8.1.7" evidence="3"/>
<keyword evidence="6" id="KW-0663">Pyridoxal phosphate</keyword>
<reference evidence="12 13" key="1">
    <citation type="submission" date="2017-06" db="EMBL/GenBank/DDBJ databases">
        <title>Genome Sequencing of the methanotroph Methylovulum psychrotolerants str. HV10-M2 isolated from a high-altitude environment.</title>
        <authorList>
            <person name="Mateos-Rivera A."/>
        </authorList>
    </citation>
    <scope>NUCLEOTIDE SEQUENCE [LARGE SCALE GENOMIC DNA]</scope>
    <source>
        <strain evidence="12 13">HV10_M2</strain>
    </source>
</reference>
<evidence type="ECO:0000256" key="6">
    <source>
        <dbReference type="ARBA" id="ARBA00022898"/>
    </source>
</evidence>
<evidence type="ECO:0000256" key="1">
    <source>
        <dbReference type="ARBA" id="ARBA00001933"/>
    </source>
</evidence>
<evidence type="ECO:0000256" key="7">
    <source>
        <dbReference type="ARBA" id="ARBA00023004"/>
    </source>
</evidence>
<dbReference type="Gene3D" id="1.10.260.50">
    <property type="match status" value="1"/>
</dbReference>
<dbReference type="GO" id="GO:0051536">
    <property type="term" value="F:iron-sulfur cluster binding"/>
    <property type="evidence" value="ECO:0007669"/>
    <property type="project" value="UniProtKB-KW"/>
</dbReference>
<proteinExistence type="inferred from homology"/>
<dbReference type="Proteomes" id="UP000197019">
    <property type="component" value="Chromosome"/>
</dbReference>
<evidence type="ECO:0000256" key="9">
    <source>
        <dbReference type="ARBA" id="ARBA00050776"/>
    </source>
</evidence>
<evidence type="ECO:0000256" key="8">
    <source>
        <dbReference type="ARBA" id="ARBA00023014"/>
    </source>
</evidence>
<dbReference type="SUPFAM" id="SSF53383">
    <property type="entry name" value="PLP-dependent transferases"/>
    <property type="match status" value="1"/>
</dbReference>
<dbReference type="InterPro" id="IPR020578">
    <property type="entry name" value="Aminotrans_V_PyrdxlP_BS"/>
</dbReference>
<sequence>MLYLDHNATTPLDERVLAAMLPFLTTFYGNPSSLYRQGRLVRSAIDTAREQVAALVDAPAASVIFTSGGTEANNLALGSLPNGAGLAIASTEHPSVTEPALRLSHQGHALTRLAVDGQGLLLDHALPLTTARQPQWVSAMLANNETGVIQDIARYAQLWRDQGRIIHTDAVQAVGKIPVSFRQLGVHLLSLSSHKIYGPKGCGALVFDKAVPITPLLVGGGQEYNLRSGSENVAAIVGFGKAAELAKAELAERSRQLFALRTQLEAGLAEIPGLTVFAQAAERLPNTVQFGLPDSDGEMLLMKLDKHRIAVSSGSACASGGGQPSPVLLAMAVEPQFAKSALRISLGKTNTDAEVFHFISVLKDLVRQA</sequence>
<comment type="cofactor">
    <cofactor evidence="1 10">
        <name>pyridoxal 5'-phosphate</name>
        <dbReference type="ChEBI" id="CHEBI:597326"/>
    </cofactor>
</comment>